<dbReference type="PANTHER" id="PTHR35525">
    <property type="entry name" value="BLL6575 PROTEIN"/>
    <property type="match status" value="1"/>
</dbReference>
<evidence type="ECO:0000259" key="1">
    <source>
        <dbReference type="Pfam" id="PF11706"/>
    </source>
</evidence>
<gene>
    <name evidence="2" type="ORF">GCM10022207_28410</name>
</gene>
<dbReference type="InterPro" id="IPR021005">
    <property type="entry name" value="Znf_CGNR"/>
</dbReference>
<proteinExistence type="predicted"/>
<reference evidence="3" key="1">
    <citation type="journal article" date="2019" name="Int. J. Syst. Evol. Microbiol.">
        <title>The Global Catalogue of Microorganisms (GCM) 10K type strain sequencing project: providing services to taxonomists for standard genome sequencing and annotation.</title>
        <authorList>
            <consortium name="The Broad Institute Genomics Platform"/>
            <consortium name="The Broad Institute Genome Sequencing Center for Infectious Disease"/>
            <person name="Wu L."/>
            <person name="Ma J."/>
        </authorList>
    </citation>
    <scope>NUCLEOTIDE SEQUENCE [LARGE SCALE GENOMIC DNA]</scope>
    <source>
        <strain evidence="3">JCM 16578</strain>
    </source>
</reference>
<dbReference type="SUPFAM" id="SSF160904">
    <property type="entry name" value="Jann2411-like"/>
    <property type="match status" value="1"/>
</dbReference>
<protein>
    <submittedName>
        <fullName evidence="2">CGNR zinc finger domain-containing protein</fullName>
    </submittedName>
</protein>
<dbReference type="InterPro" id="IPR010852">
    <property type="entry name" value="ABATE"/>
</dbReference>
<feature type="domain" description="Zinc finger CGNR" evidence="1">
    <location>
        <begin position="148"/>
        <end position="191"/>
    </location>
</feature>
<dbReference type="InterPro" id="IPR023286">
    <property type="entry name" value="ABATE_dom_sf"/>
</dbReference>
<comment type="caution">
    <text evidence="2">The sequence shown here is derived from an EMBL/GenBank/DDBJ whole genome shotgun (WGS) entry which is preliminary data.</text>
</comment>
<dbReference type="Pfam" id="PF07336">
    <property type="entry name" value="ABATE"/>
    <property type="match status" value="1"/>
</dbReference>
<dbReference type="PANTHER" id="PTHR35525:SF3">
    <property type="entry name" value="BLL6575 PROTEIN"/>
    <property type="match status" value="1"/>
</dbReference>
<organism evidence="2 3">
    <name type="scientific">Streptomyces lannensis</name>
    <dbReference type="NCBI Taxonomy" id="766498"/>
    <lineage>
        <taxon>Bacteria</taxon>
        <taxon>Bacillati</taxon>
        <taxon>Actinomycetota</taxon>
        <taxon>Actinomycetes</taxon>
        <taxon>Kitasatosporales</taxon>
        <taxon>Streptomycetaceae</taxon>
        <taxon>Streptomyces</taxon>
    </lineage>
</organism>
<name>A0ABP7K325_9ACTN</name>
<dbReference type="EMBL" id="BAAAZA010000007">
    <property type="protein sequence ID" value="GAA3862937.1"/>
    <property type="molecule type" value="Genomic_DNA"/>
</dbReference>
<keyword evidence="3" id="KW-1185">Reference proteome</keyword>
<evidence type="ECO:0000313" key="3">
    <source>
        <dbReference type="Proteomes" id="UP001501563"/>
    </source>
</evidence>
<dbReference type="Pfam" id="PF11706">
    <property type="entry name" value="zf-CGNR"/>
    <property type="match status" value="1"/>
</dbReference>
<dbReference type="Proteomes" id="UP001501563">
    <property type="component" value="Unassembled WGS sequence"/>
</dbReference>
<accession>A0ABP7K325</accession>
<dbReference type="Gene3D" id="1.10.3300.10">
    <property type="entry name" value="Jann2411-like domain"/>
    <property type="match status" value="1"/>
</dbReference>
<evidence type="ECO:0000313" key="2">
    <source>
        <dbReference type="EMBL" id="GAA3862937.1"/>
    </source>
</evidence>
<sequence>MIRMSWPATARYNTEPAPEGLAFVQDLMNTIPAGKPRRNDLLADPGSAQIWLDQALKEWSLATGKPLAGVQLDPHDQEELRTFRDDLRRAAGLGHDDALPPLHTASVAMQLGGNGEVRPEPRGTGWRRVAALVLIEVFQAQRAGTWQRLKLCRNDRCGTVFFDRSRNNSGVWHSVKVCGNAANLRAYRARQRAQSAS</sequence>